<dbReference type="OrthoDB" id="6028248at2"/>
<protein>
    <submittedName>
        <fullName evidence="1">Uncharacterized protein</fullName>
    </submittedName>
</protein>
<organism evidence="1 2">
    <name type="scientific">Lysobacter silvisoli</name>
    <dbReference type="NCBI Taxonomy" id="2293254"/>
    <lineage>
        <taxon>Bacteria</taxon>
        <taxon>Pseudomonadati</taxon>
        <taxon>Pseudomonadota</taxon>
        <taxon>Gammaproteobacteria</taxon>
        <taxon>Lysobacterales</taxon>
        <taxon>Lysobacteraceae</taxon>
        <taxon>Lysobacter</taxon>
    </lineage>
</organism>
<proteinExistence type="predicted"/>
<evidence type="ECO:0000313" key="1">
    <source>
        <dbReference type="EMBL" id="RDZ28333.1"/>
    </source>
</evidence>
<name>A0A371K351_9GAMM</name>
<accession>A0A371K351</accession>
<dbReference type="Proteomes" id="UP000264492">
    <property type="component" value="Unassembled WGS sequence"/>
</dbReference>
<sequence length="94" mass="10411">MPYRVELHEPRPLGRPICSPATVECHPSLRAASEAARRDAVEHAKAYRVDVRVQIFGPCGRLTVGTQVRYSELMAPRAPLRLLPGDLTQVALPQ</sequence>
<reference evidence="1 2" key="1">
    <citation type="submission" date="2018-08" db="EMBL/GenBank/DDBJ databases">
        <title>Lysobacter sp. zong2l5, whole genome shotgun sequence.</title>
        <authorList>
            <person name="Zhang X."/>
            <person name="Feng G."/>
            <person name="Zhu H."/>
        </authorList>
    </citation>
    <scope>NUCLEOTIDE SEQUENCE [LARGE SCALE GENOMIC DNA]</scope>
    <source>
        <strain evidence="2">zong2l5</strain>
    </source>
</reference>
<gene>
    <name evidence="1" type="ORF">DX914_04120</name>
</gene>
<comment type="caution">
    <text evidence="1">The sequence shown here is derived from an EMBL/GenBank/DDBJ whole genome shotgun (WGS) entry which is preliminary data.</text>
</comment>
<dbReference type="RefSeq" id="WP_115857774.1">
    <property type="nucleotide sequence ID" value="NZ_QTSU01000001.1"/>
</dbReference>
<dbReference type="AlphaFoldDB" id="A0A371K351"/>
<dbReference type="EMBL" id="QTSU01000001">
    <property type="protein sequence ID" value="RDZ28333.1"/>
    <property type="molecule type" value="Genomic_DNA"/>
</dbReference>
<keyword evidence="2" id="KW-1185">Reference proteome</keyword>
<evidence type="ECO:0000313" key="2">
    <source>
        <dbReference type="Proteomes" id="UP000264492"/>
    </source>
</evidence>